<dbReference type="GO" id="GO:0005254">
    <property type="term" value="F:chloride channel activity"/>
    <property type="evidence" value="ECO:0007669"/>
    <property type="project" value="TreeGrafter"/>
</dbReference>
<keyword evidence="9" id="KW-1185">Reference proteome</keyword>
<protein>
    <submittedName>
        <fullName evidence="8">Uncharacterized protein</fullName>
    </submittedName>
</protein>
<dbReference type="GO" id="GO:0016020">
    <property type="term" value="C:membrane"/>
    <property type="evidence" value="ECO:0007669"/>
    <property type="project" value="UniProtKB-SubCell"/>
</dbReference>
<feature type="transmembrane region" description="Helical" evidence="5">
    <location>
        <begin position="557"/>
        <end position="580"/>
    </location>
</feature>
<dbReference type="PANTHER" id="PTHR12308:SF73">
    <property type="entry name" value="ANOCTAMIN"/>
    <property type="match status" value="1"/>
</dbReference>
<sequence>MSGLRGLVGNKEGEGNFGVDYVVDYKIPPKERDEAEAGFIQLIEALTRVGLATEVRHGSKASLLVFIRLASPGLLARQIYASRLQDWLHGVRTAGPGDDVAEAMDREPVTEAERLRLVYQVITNPKNEGGAGITPKQGRWKHVASLFPLHNHAFNKAWLQKWSQQYVLDQGDLDAIRDKFGEDVAFYFAFLKDYYRFLVFPSAAGLGAWLLLGQFSPLYAIASCLWSVVFFEYWKQRQVDLAVSWGVRGVSKIQNLRPEFRLDFGAEEDPITGQPIYPPLKRLGTQLLQIPFAIACVIALGGLVITCNSLEIFINEVYAGPAKEYLTFLPTILLSVFTPVFSSLLMRAAKFLTDRENYETMDAYNAALVQKQFVLNFLTSYMALSFTSFVYIPFGHILHPFLEFWGSTAQTITLGAVPLPVQHFEANPDRISNQMFYTTVTAQIINALTEVVVPYLTHKASAKAQEMQSKGTEQVKDHPEEAEFLRRVRDEAQLDVYNVTDDYREMVMQFGYLSLFSVSWPLTSLCFLINNWVEQRSDALKIAISSRRPIPWRADSIGPWLTAIGFLSWLGSISSAAIVLLCQGTASQLTGWGFLATIMFAEHLYFSAQFLVRYVMSKVESPGMQQERRERFQMKKRLMEETLGKQAAEKNPIPAIEVGEKITLKALEDEAREASINGQAPSPEEKFWQRQRGMQETIFVGKKLIEESLA</sequence>
<keyword evidence="3 5" id="KW-1133">Transmembrane helix</keyword>
<evidence type="ECO:0000313" key="9">
    <source>
        <dbReference type="Proteomes" id="UP000053831"/>
    </source>
</evidence>
<feature type="transmembrane region" description="Helical" evidence="5">
    <location>
        <begin position="510"/>
        <end position="533"/>
    </location>
</feature>
<keyword evidence="2 5" id="KW-0812">Transmembrane</keyword>
<dbReference type="Pfam" id="PF04547">
    <property type="entry name" value="Anoctamin"/>
    <property type="match status" value="1"/>
</dbReference>
<feature type="domain" description="Anoctamin transmembrane" evidence="6">
    <location>
        <begin position="176"/>
        <end position="630"/>
    </location>
</feature>
<dbReference type="EMBL" id="LGSR01000022">
    <property type="protein sequence ID" value="KOS18212.1"/>
    <property type="molecule type" value="Genomic_DNA"/>
</dbReference>
<evidence type="ECO:0000313" key="8">
    <source>
        <dbReference type="EMBL" id="KOS18212.1"/>
    </source>
</evidence>
<dbReference type="InterPro" id="IPR007632">
    <property type="entry name" value="Anoctamin"/>
</dbReference>
<evidence type="ECO:0000259" key="7">
    <source>
        <dbReference type="Pfam" id="PF20877"/>
    </source>
</evidence>
<accession>A0A0M9VSY4</accession>
<proteinExistence type="predicted"/>
<dbReference type="Pfam" id="PF20877">
    <property type="entry name" value="Anoctamin_N"/>
    <property type="match status" value="1"/>
</dbReference>
<evidence type="ECO:0000256" key="1">
    <source>
        <dbReference type="ARBA" id="ARBA00004141"/>
    </source>
</evidence>
<feature type="transmembrane region" description="Helical" evidence="5">
    <location>
        <begin position="373"/>
        <end position="394"/>
    </location>
</feature>
<gene>
    <name evidence="8" type="ORF">ESCO_003221</name>
</gene>
<evidence type="ECO:0000256" key="4">
    <source>
        <dbReference type="ARBA" id="ARBA00023136"/>
    </source>
</evidence>
<feature type="transmembrane region" description="Helical" evidence="5">
    <location>
        <begin position="592"/>
        <end position="616"/>
    </location>
</feature>
<evidence type="ECO:0000256" key="2">
    <source>
        <dbReference type="ARBA" id="ARBA00022692"/>
    </source>
</evidence>
<dbReference type="PANTHER" id="PTHR12308">
    <property type="entry name" value="ANOCTAMIN"/>
    <property type="match status" value="1"/>
</dbReference>
<comment type="subcellular location">
    <subcellularLocation>
        <location evidence="1">Membrane</location>
        <topology evidence="1">Multi-pass membrane protein</topology>
    </subcellularLocation>
</comment>
<dbReference type="GO" id="GO:0032541">
    <property type="term" value="C:cortical endoplasmic reticulum"/>
    <property type="evidence" value="ECO:0007669"/>
    <property type="project" value="TreeGrafter"/>
</dbReference>
<dbReference type="InterPro" id="IPR049456">
    <property type="entry name" value="Anoctamin_N_fung"/>
</dbReference>
<comment type="caution">
    <text evidence="8">The sequence shown here is derived from an EMBL/GenBank/DDBJ whole genome shotgun (WGS) entry which is preliminary data.</text>
</comment>
<name>A0A0M9VSY4_ESCWE</name>
<evidence type="ECO:0000256" key="3">
    <source>
        <dbReference type="ARBA" id="ARBA00022989"/>
    </source>
</evidence>
<dbReference type="InterPro" id="IPR049452">
    <property type="entry name" value="Anoctamin_TM"/>
</dbReference>
<evidence type="ECO:0000259" key="6">
    <source>
        <dbReference type="Pfam" id="PF04547"/>
    </source>
</evidence>
<feature type="transmembrane region" description="Helical" evidence="5">
    <location>
        <begin position="287"/>
        <end position="305"/>
    </location>
</feature>
<organism evidence="8 9">
    <name type="scientific">Escovopsis weberi</name>
    <dbReference type="NCBI Taxonomy" id="150374"/>
    <lineage>
        <taxon>Eukaryota</taxon>
        <taxon>Fungi</taxon>
        <taxon>Dikarya</taxon>
        <taxon>Ascomycota</taxon>
        <taxon>Pezizomycotina</taxon>
        <taxon>Sordariomycetes</taxon>
        <taxon>Hypocreomycetidae</taxon>
        <taxon>Hypocreales</taxon>
        <taxon>Hypocreaceae</taxon>
        <taxon>Escovopsis</taxon>
    </lineage>
</organism>
<feature type="domain" description="Anoctamin alpha-beta plait" evidence="7">
    <location>
        <begin position="18"/>
        <end position="143"/>
    </location>
</feature>
<feature type="transmembrane region" description="Helical" evidence="5">
    <location>
        <begin position="325"/>
        <end position="346"/>
    </location>
</feature>
<evidence type="ECO:0000256" key="5">
    <source>
        <dbReference type="SAM" id="Phobius"/>
    </source>
</evidence>
<dbReference type="Proteomes" id="UP000053831">
    <property type="component" value="Unassembled WGS sequence"/>
</dbReference>
<dbReference type="OrthoDB" id="296386at2759"/>
<keyword evidence="4 5" id="KW-0472">Membrane</keyword>
<feature type="transmembrane region" description="Helical" evidence="5">
    <location>
        <begin position="218"/>
        <end position="234"/>
    </location>
</feature>
<reference evidence="8 9" key="1">
    <citation type="submission" date="2015-07" db="EMBL/GenBank/DDBJ databases">
        <title>The genome of the fungus Escovopsis weberi, a specialized disease agent of ant agriculture.</title>
        <authorList>
            <person name="de Man T.J."/>
            <person name="Stajich J.E."/>
            <person name="Kubicek C.P."/>
            <person name="Chenthamara K."/>
            <person name="Atanasova L."/>
            <person name="Druzhinina I.S."/>
            <person name="Birnbaum S."/>
            <person name="Barribeau S.M."/>
            <person name="Teiling C."/>
            <person name="Suen G."/>
            <person name="Currie C."/>
            <person name="Gerardo N.M."/>
        </authorList>
    </citation>
    <scope>NUCLEOTIDE SEQUENCE [LARGE SCALE GENOMIC DNA]</scope>
</reference>
<dbReference type="AlphaFoldDB" id="A0A0M9VSY4"/>